<dbReference type="InterPro" id="IPR021866">
    <property type="entry name" value="SpoIIAA-like"/>
</dbReference>
<dbReference type="Pfam" id="PF11964">
    <property type="entry name" value="SpoIIAA-like"/>
    <property type="match status" value="1"/>
</dbReference>
<dbReference type="InterPro" id="IPR036513">
    <property type="entry name" value="STAS_dom_sf"/>
</dbReference>
<organism evidence="1">
    <name type="scientific">marine sediment metagenome</name>
    <dbReference type="NCBI Taxonomy" id="412755"/>
    <lineage>
        <taxon>unclassified sequences</taxon>
        <taxon>metagenomes</taxon>
        <taxon>ecological metagenomes</taxon>
    </lineage>
</organism>
<sequence length="122" mass="13843">NREIWVGENRLYLGEDNIIRITILGELDEETQIEINNAGYKLMNTVEGKVNALVDLNKAGKISPGARKREVEISEHDKTGKVALFGLHPVARVVASFFMGISKKKDMRFFKIEEEALAWLKQ</sequence>
<name>X0V4J9_9ZZZZ</name>
<feature type="non-terminal residue" evidence="1">
    <location>
        <position position="1"/>
    </location>
</feature>
<evidence type="ECO:0008006" key="2">
    <source>
        <dbReference type="Google" id="ProtNLM"/>
    </source>
</evidence>
<dbReference type="InterPro" id="IPR038396">
    <property type="entry name" value="SpoIIAA-like_sf"/>
</dbReference>
<dbReference type="Gene3D" id="3.40.50.10600">
    <property type="entry name" value="SpoIIaa-like domains"/>
    <property type="match status" value="1"/>
</dbReference>
<dbReference type="SUPFAM" id="SSF52091">
    <property type="entry name" value="SpoIIaa-like"/>
    <property type="match status" value="1"/>
</dbReference>
<gene>
    <name evidence="1" type="ORF">S01H1_35697</name>
</gene>
<proteinExistence type="predicted"/>
<accession>X0V4J9</accession>
<reference evidence="1" key="1">
    <citation type="journal article" date="2014" name="Front. Microbiol.">
        <title>High frequency of phylogenetically diverse reductive dehalogenase-homologous genes in deep subseafloor sedimentary metagenomes.</title>
        <authorList>
            <person name="Kawai M."/>
            <person name="Futagami T."/>
            <person name="Toyoda A."/>
            <person name="Takaki Y."/>
            <person name="Nishi S."/>
            <person name="Hori S."/>
            <person name="Arai W."/>
            <person name="Tsubouchi T."/>
            <person name="Morono Y."/>
            <person name="Uchiyama I."/>
            <person name="Ito T."/>
            <person name="Fujiyama A."/>
            <person name="Inagaki F."/>
            <person name="Takami H."/>
        </authorList>
    </citation>
    <scope>NUCLEOTIDE SEQUENCE</scope>
    <source>
        <strain evidence="1">Expedition CK06-06</strain>
    </source>
</reference>
<evidence type="ECO:0000313" key="1">
    <source>
        <dbReference type="EMBL" id="GAG13094.1"/>
    </source>
</evidence>
<dbReference type="EMBL" id="BARS01022317">
    <property type="protein sequence ID" value="GAG13094.1"/>
    <property type="molecule type" value="Genomic_DNA"/>
</dbReference>
<comment type="caution">
    <text evidence="1">The sequence shown here is derived from an EMBL/GenBank/DDBJ whole genome shotgun (WGS) entry which is preliminary data.</text>
</comment>
<protein>
    <recommendedName>
        <fullName evidence="2">STAS/SEC14 domain-containing protein</fullName>
    </recommendedName>
</protein>
<dbReference type="AlphaFoldDB" id="X0V4J9"/>